<dbReference type="WormBase" id="Bm1895">
    <property type="protein sequence ID" value="BM45695"/>
    <property type="gene ID" value="WBGene00222156"/>
</dbReference>
<evidence type="ECO:0000256" key="1">
    <source>
        <dbReference type="ARBA" id="ARBA00022737"/>
    </source>
</evidence>
<reference evidence="4" key="1">
    <citation type="journal article" date="2007" name="Science">
        <title>Draft genome of the filarial nematode parasite Brugia malayi.</title>
        <authorList>
            <person name="Ghedin E."/>
            <person name="Wang S."/>
            <person name="Spiro D."/>
            <person name="Caler E."/>
            <person name="Zhao Q."/>
            <person name="Crabtree J."/>
            <person name="Allen J.E."/>
            <person name="Delcher A.L."/>
            <person name="Guiliano D.B."/>
            <person name="Miranda-Saavedra D."/>
            <person name="Angiuoli S.V."/>
            <person name="Creasy T."/>
            <person name="Amedeo P."/>
            <person name="Haas B."/>
            <person name="El-Sayed N.M."/>
            <person name="Wortman J.R."/>
            <person name="Feldblyum T."/>
            <person name="Tallon L."/>
            <person name="Schatz M."/>
            <person name="Shumway M."/>
            <person name="Koo H."/>
            <person name="Salzberg S.L."/>
            <person name="Schobel S."/>
            <person name="Pertea M."/>
            <person name="Pop M."/>
            <person name="White O."/>
            <person name="Barton G.J."/>
            <person name="Carlow C.K."/>
            <person name="Crawford M.J."/>
            <person name="Daub J."/>
            <person name="Dimmic M.W."/>
            <person name="Estes C.F."/>
            <person name="Foster J.M."/>
            <person name="Ganatra M."/>
            <person name="Gregory W.F."/>
            <person name="Johnson N.M."/>
            <person name="Jin J."/>
            <person name="Komuniecki R."/>
            <person name="Korf I."/>
            <person name="Kumar S."/>
            <person name="Laney S."/>
            <person name="Li B.W."/>
            <person name="Li W."/>
            <person name="Lindblom T.H."/>
            <person name="Lustigman S."/>
            <person name="Ma D."/>
            <person name="Maina C.V."/>
            <person name="Martin D.M."/>
            <person name="McCarter J.P."/>
            <person name="McReynolds L."/>
            <person name="Mitreva M."/>
            <person name="Nutman T.B."/>
            <person name="Parkinson J."/>
            <person name="Peregrin-Alvarez J.M."/>
            <person name="Poole C."/>
            <person name="Ren Q."/>
            <person name="Saunders L."/>
            <person name="Sluder A.E."/>
            <person name="Smith K."/>
            <person name="Stanke M."/>
            <person name="Unnasch T.R."/>
            <person name="Ware J."/>
            <person name="Wei A.D."/>
            <person name="Weil G."/>
            <person name="Williams D.J."/>
            <person name="Zhang Y."/>
            <person name="Williams S.A."/>
            <person name="Fraser-Liggett C."/>
            <person name="Slatko B."/>
            <person name="Blaxter M.L."/>
            <person name="Scott A.L."/>
        </authorList>
    </citation>
    <scope>NUCLEOTIDE SEQUENCE</scope>
    <source>
        <strain evidence="4">FR3</strain>
    </source>
</reference>
<feature type="repeat" description="ANK" evidence="3">
    <location>
        <begin position="37"/>
        <end position="69"/>
    </location>
</feature>
<keyword evidence="1" id="KW-0677">Repeat</keyword>
<dbReference type="EMBL" id="LN856941">
    <property type="protein sequence ID" value="CRZ24104.1"/>
    <property type="molecule type" value="Genomic_DNA"/>
</dbReference>
<gene>
    <name evidence="4 5" type="ORF">Bm1895</name>
    <name evidence="4" type="ORF">BM_Bm1895</name>
</gene>
<dbReference type="Pfam" id="PF12796">
    <property type="entry name" value="Ank_2"/>
    <property type="match status" value="1"/>
</dbReference>
<organism evidence="4">
    <name type="scientific">Brugia malayi</name>
    <name type="common">Filarial nematode worm</name>
    <dbReference type="NCBI Taxonomy" id="6279"/>
    <lineage>
        <taxon>Eukaryota</taxon>
        <taxon>Metazoa</taxon>
        <taxon>Ecdysozoa</taxon>
        <taxon>Nematoda</taxon>
        <taxon>Chromadorea</taxon>
        <taxon>Rhabditida</taxon>
        <taxon>Spirurina</taxon>
        <taxon>Spiruromorpha</taxon>
        <taxon>Filarioidea</taxon>
        <taxon>Onchocercidae</taxon>
        <taxon>Brugia</taxon>
    </lineage>
</organism>
<dbReference type="InterPro" id="IPR002110">
    <property type="entry name" value="Ankyrin_rpt"/>
</dbReference>
<dbReference type="PROSITE" id="PS50297">
    <property type="entry name" value="ANK_REP_REGION"/>
    <property type="match status" value="3"/>
</dbReference>
<evidence type="ECO:0000313" key="5">
    <source>
        <dbReference type="WormBase" id="Bm1895"/>
    </source>
</evidence>
<dbReference type="PANTHER" id="PTHR24198:SF165">
    <property type="entry name" value="ANKYRIN REPEAT-CONTAINING PROTEIN-RELATED"/>
    <property type="match status" value="1"/>
</dbReference>
<dbReference type="InterPro" id="IPR036770">
    <property type="entry name" value="Ankyrin_rpt-contain_sf"/>
</dbReference>
<dbReference type="SMART" id="SM00248">
    <property type="entry name" value="ANK"/>
    <property type="match status" value="6"/>
</dbReference>
<sequence length="322" mass="35072">MNSISIEQFLIACETWNLDEVRQAVESGFLVDTFDDDHVTGLQMAAATGNIGIVQYLLDHGADIEKSNQVGMTALHHAAKNGHANIVRILVQRGANYQKLTYLGASAMTLAAASGHTDLIKLLLDLNVSVNPTHTALCPTPIIAAAFRRHTHLCALLSQKGAYLDGNIPRLSNLSALSTAITCGATTIVGALLELGANPSFRSLNGMTSTELAQHLQQNEVLTVINSTFRNILKKEEEQIEVDLRQLIYRNDENAIRMILDRHLSYVPFPENTTPLMYAVLLADNNIVKIIRESNITDINAAENVSGLTALMFAAIIGYVIN</sequence>
<dbReference type="PANTHER" id="PTHR24198">
    <property type="entry name" value="ANKYRIN REPEAT AND PROTEIN KINASE DOMAIN-CONTAINING PROTEIN"/>
    <property type="match status" value="1"/>
</dbReference>
<dbReference type="GO" id="GO:0005737">
    <property type="term" value="C:cytoplasm"/>
    <property type="evidence" value="ECO:0007669"/>
    <property type="project" value="TreeGrafter"/>
</dbReference>
<dbReference type="PRINTS" id="PR01415">
    <property type="entry name" value="ANKYRIN"/>
</dbReference>
<dbReference type="AlphaFoldDB" id="A0A0H5S7G2"/>
<feature type="repeat" description="ANK" evidence="3">
    <location>
        <begin position="70"/>
        <end position="102"/>
    </location>
</feature>
<dbReference type="SUPFAM" id="SSF48403">
    <property type="entry name" value="Ankyrin repeat"/>
    <property type="match status" value="2"/>
</dbReference>
<proteinExistence type="predicted"/>
<reference evidence="4" key="2">
    <citation type="submission" date="2012-12" db="EMBL/GenBank/DDBJ databases">
        <authorList>
            <person name="Gao Y.W."/>
            <person name="Fan S.T."/>
            <person name="Sun H.T."/>
            <person name="Wang Z."/>
            <person name="Gao X.L."/>
            <person name="Li Y.G."/>
            <person name="Wang T.C."/>
            <person name="Zhang K."/>
            <person name="Xu W.W."/>
            <person name="Yu Z.J."/>
            <person name="Xia X.Z."/>
        </authorList>
    </citation>
    <scope>NUCLEOTIDE SEQUENCE</scope>
    <source>
        <strain evidence="4">FR3</strain>
    </source>
</reference>
<protein>
    <submittedName>
        <fullName evidence="4">Bm1895</fullName>
    </submittedName>
</protein>
<keyword evidence="2 3" id="KW-0040">ANK repeat</keyword>
<dbReference type="PROSITE" id="PS50088">
    <property type="entry name" value="ANK_REPEAT"/>
    <property type="match status" value="3"/>
</dbReference>
<evidence type="ECO:0000313" key="4">
    <source>
        <dbReference type="EMBL" id="CRZ24104.1"/>
    </source>
</evidence>
<name>A0A0H5S7G2_BRUMA</name>
<evidence type="ECO:0000256" key="3">
    <source>
        <dbReference type="PROSITE-ProRule" id="PRU00023"/>
    </source>
</evidence>
<accession>A0A0H5S7G2</accession>
<dbReference type="Gene3D" id="1.25.40.20">
    <property type="entry name" value="Ankyrin repeat-containing domain"/>
    <property type="match status" value="3"/>
</dbReference>
<feature type="repeat" description="ANK" evidence="3">
    <location>
        <begin position="103"/>
        <end position="135"/>
    </location>
</feature>
<evidence type="ECO:0000256" key="2">
    <source>
        <dbReference type="ARBA" id="ARBA00023043"/>
    </source>
</evidence>